<dbReference type="CDD" id="cd15482">
    <property type="entry name" value="Sialidase_non-viral"/>
    <property type="match status" value="1"/>
</dbReference>
<evidence type="ECO:0000313" key="2">
    <source>
        <dbReference type="Proteomes" id="UP001596417"/>
    </source>
</evidence>
<dbReference type="RefSeq" id="WP_390206896.1">
    <property type="nucleotide sequence ID" value="NZ_JBHSZC010000005.1"/>
</dbReference>
<gene>
    <name evidence="1" type="ORF">ACFQL7_26190</name>
</gene>
<name>A0ABD5YYT0_9EURY</name>
<dbReference type="Gene3D" id="2.120.10.10">
    <property type="match status" value="1"/>
</dbReference>
<dbReference type="Pfam" id="PF15892">
    <property type="entry name" value="BNR_4"/>
    <property type="match status" value="1"/>
</dbReference>
<evidence type="ECO:0000313" key="1">
    <source>
        <dbReference type="EMBL" id="MFC7192940.1"/>
    </source>
</evidence>
<proteinExistence type="predicted"/>
<comment type="caution">
    <text evidence="1">The sequence shown here is derived from an EMBL/GenBank/DDBJ whole genome shotgun (WGS) entry which is preliminary data.</text>
</comment>
<dbReference type="SUPFAM" id="SSF75005">
    <property type="entry name" value="Arabinanase/levansucrase/invertase"/>
    <property type="match status" value="1"/>
</dbReference>
<dbReference type="InterPro" id="IPR023296">
    <property type="entry name" value="Glyco_hydro_beta-prop_sf"/>
</dbReference>
<protein>
    <submittedName>
        <fullName evidence="1">BNR-4 repeat-containing protein</fullName>
    </submittedName>
</protein>
<sequence length="355" mass="39991">MRYERRYGYVSTQATRFGTGLHHEYGVRSPYIGGSTPTAHYYNGSTYFTYLGGCDDYFDPFAMSYDHATGTVNGPVHIGDNPLADVEDGHSVPAIIVDDDGYIHVIYGGHGHYRGRQTHAVSRTPEDISSWEILDNIDPETTYPSFIKKRDGTLYLFYRAGNHRDDWVYVTSTDNGRTFSDPTAFASAGNRRHGLYGHDVSYEDSWYLSFYKGRNGSIHVTGLYHACHDSYSYPLENMPEPRHGYNRFGTYYLRMNPDETWENAAGESIDVPFDKTLADEKLRLYDTGPDYVLAAPRMGYHDVGGSNSNTAHGVYDTPHLVFPTRNGMSGGFTFARWGGDSWEIHEEGTPGDRCS</sequence>
<organism evidence="1 2">
    <name type="scientific">Halocatena marina</name>
    <dbReference type="NCBI Taxonomy" id="2934937"/>
    <lineage>
        <taxon>Archaea</taxon>
        <taxon>Methanobacteriati</taxon>
        <taxon>Methanobacteriota</taxon>
        <taxon>Stenosarchaea group</taxon>
        <taxon>Halobacteria</taxon>
        <taxon>Halobacteriales</taxon>
        <taxon>Natronomonadaceae</taxon>
        <taxon>Halocatena</taxon>
    </lineage>
</organism>
<dbReference type="AlphaFoldDB" id="A0ABD5YYT0"/>
<keyword evidence="2" id="KW-1185">Reference proteome</keyword>
<dbReference type="Proteomes" id="UP001596417">
    <property type="component" value="Unassembled WGS sequence"/>
</dbReference>
<accession>A0ABD5YYT0</accession>
<reference evidence="1 2" key="1">
    <citation type="journal article" date="2019" name="Int. J. Syst. Evol. Microbiol.">
        <title>The Global Catalogue of Microorganisms (GCM) 10K type strain sequencing project: providing services to taxonomists for standard genome sequencing and annotation.</title>
        <authorList>
            <consortium name="The Broad Institute Genomics Platform"/>
            <consortium name="The Broad Institute Genome Sequencing Center for Infectious Disease"/>
            <person name="Wu L."/>
            <person name="Ma J."/>
        </authorList>
    </citation>
    <scope>NUCLEOTIDE SEQUENCE [LARGE SCALE GENOMIC DNA]</scope>
    <source>
        <strain evidence="1 2">RDMS1</strain>
    </source>
</reference>
<dbReference type="EMBL" id="JBHTAX010000006">
    <property type="protein sequence ID" value="MFC7192940.1"/>
    <property type="molecule type" value="Genomic_DNA"/>
</dbReference>